<accession>A0A395GJ98</accession>
<dbReference type="GO" id="GO:0003824">
    <property type="term" value="F:catalytic activity"/>
    <property type="evidence" value="ECO:0007669"/>
    <property type="project" value="InterPro"/>
</dbReference>
<dbReference type="STRING" id="1448316.A0A395GJ98"/>
<evidence type="ECO:0000313" key="3">
    <source>
        <dbReference type="Proteomes" id="UP000249402"/>
    </source>
</evidence>
<dbReference type="EMBL" id="KZ824493">
    <property type="protein sequence ID" value="RAK95434.1"/>
    <property type="molecule type" value="Genomic_DNA"/>
</dbReference>
<feature type="signal peptide" evidence="1">
    <location>
        <begin position="1"/>
        <end position="15"/>
    </location>
</feature>
<organism evidence="2 3">
    <name type="scientific">Aspergillus ibericus CBS 121593</name>
    <dbReference type="NCBI Taxonomy" id="1448316"/>
    <lineage>
        <taxon>Eukaryota</taxon>
        <taxon>Fungi</taxon>
        <taxon>Dikarya</taxon>
        <taxon>Ascomycota</taxon>
        <taxon>Pezizomycotina</taxon>
        <taxon>Eurotiomycetes</taxon>
        <taxon>Eurotiomycetidae</taxon>
        <taxon>Eurotiales</taxon>
        <taxon>Aspergillaceae</taxon>
        <taxon>Aspergillus</taxon>
        <taxon>Aspergillus subgen. Circumdati</taxon>
    </lineage>
</organism>
<sequence length="62" mass="6266">MIGILIGSLLSPAHLGLVGIGGGIPSPDADIQLGDVVISTPSGSHPGGVQYDLGKRYHGKFE</sequence>
<keyword evidence="1" id="KW-0732">Signal</keyword>
<dbReference type="RefSeq" id="XP_025569762.1">
    <property type="nucleotide sequence ID" value="XM_025720584.1"/>
</dbReference>
<dbReference type="OrthoDB" id="1577640at2759"/>
<dbReference type="AlphaFoldDB" id="A0A395GJ98"/>
<protein>
    <recommendedName>
        <fullName evidence="4">Nucleoside phosphorylase domain-containing protein</fullName>
    </recommendedName>
</protein>
<dbReference type="Proteomes" id="UP000249402">
    <property type="component" value="Unassembled WGS sequence"/>
</dbReference>
<evidence type="ECO:0008006" key="4">
    <source>
        <dbReference type="Google" id="ProtNLM"/>
    </source>
</evidence>
<dbReference type="GeneID" id="37225449"/>
<keyword evidence="3" id="KW-1185">Reference proteome</keyword>
<dbReference type="Gene3D" id="3.40.50.1580">
    <property type="entry name" value="Nucleoside phosphorylase domain"/>
    <property type="match status" value="1"/>
</dbReference>
<feature type="chain" id="PRO_5017428767" description="Nucleoside phosphorylase domain-containing protein" evidence="1">
    <location>
        <begin position="16"/>
        <end position="62"/>
    </location>
</feature>
<dbReference type="VEuPathDB" id="FungiDB:BO80DRAFT_429904"/>
<evidence type="ECO:0000256" key="1">
    <source>
        <dbReference type="SAM" id="SignalP"/>
    </source>
</evidence>
<name>A0A395GJ98_9EURO</name>
<dbReference type="GO" id="GO:0009116">
    <property type="term" value="P:nucleoside metabolic process"/>
    <property type="evidence" value="ECO:0007669"/>
    <property type="project" value="InterPro"/>
</dbReference>
<proteinExistence type="predicted"/>
<reference evidence="2 3" key="1">
    <citation type="submission" date="2018-02" db="EMBL/GenBank/DDBJ databases">
        <title>The genomes of Aspergillus section Nigri reveals drivers in fungal speciation.</title>
        <authorList>
            <consortium name="DOE Joint Genome Institute"/>
            <person name="Vesth T.C."/>
            <person name="Nybo J."/>
            <person name="Theobald S."/>
            <person name="Brandl J."/>
            <person name="Frisvad J.C."/>
            <person name="Nielsen K.F."/>
            <person name="Lyhne E.K."/>
            <person name="Kogle M.E."/>
            <person name="Kuo A."/>
            <person name="Riley R."/>
            <person name="Clum A."/>
            <person name="Nolan M."/>
            <person name="Lipzen A."/>
            <person name="Salamov A."/>
            <person name="Henrissat B."/>
            <person name="Wiebenga A."/>
            <person name="De vries R.P."/>
            <person name="Grigoriev I.V."/>
            <person name="Mortensen U.H."/>
            <person name="Andersen M.R."/>
            <person name="Baker S.E."/>
        </authorList>
    </citation>
    <scope>NUCLEOTIDE SEQUENCE [LARGE SCALE GENOMIC DNA]</scope>
    <source>
        <strain evidence="2 3">CBS 121593</strain>
    </source>
</reference>
<dbReference type="InterPro" id="IPR035994">
    <property type="entry name" value="Nucleoside_phosphorylase_sf"/>
</dbReference>
<evidence type="ECO:0000313" key="2">
    <source>
        <dbReference type="EMBL" id="RAK95434.1"/>
    </source>
</evidence>
<gene>
    <name evidence="2" type="ORF">BO80DRAFT_429904</name>
</gene>